<dbReference type="AlphaFoldDB" id="A0AAV7INR9"/>
<evidence type="ECO:0000313" key="4">
    <source>
        <dbReference type="Proteomes" id="UP000826195"/>
    </source>
</evidence>
<feature type="compositionally biased region" description="Low complexity" evidence="1">
    <location>
        <begin position="293"/>
        <end position="302"/>
    </location>
</feature>
<evidence type="ECO:0000259" key="2">
    <source>
        <dbReference type="Pfam" id="PF24598"/>
    </source>
</evidence>
<dbReference type="InterPro" id="IPR056457">
    <property type="entry name" value="DOP1_C"/>
</dbReference>
<feature type="compositionally biased region" description="Pro residues" evidence="1">
    <location>
        <begin position="303"/>
        <end position="314"/>
    </location>
</feature>
<feature type="region of interest" description="Disordered" evidence="1">
    <location>
        <begin position="288"/>
        <end position="318"/>
    </location>
</feature>
<dbReference type="Pfam" id="PF24598">
    <property type="entry name" value="DOP1_C"/>
    <property type="match status" value="1"/>
</dbReference>
<dbReference type="PANTHER" id="PTHR14042:SF24">
    <property type="entry name" value="PROTEIN DOPEY-1 HOMOLOG"/>
    <property type="match status" value="1"/>
</dbReference>
<gene>
    <name evidence="3" type="ORF">KQX54_000954</name>
</gene>
<dbReference type="PANTHER" id="PTHR14042">
    <property type="entry name" value="DOPEY-RELATED"/>
    <property type="match status" value="1"/>
</dbReference>
<keyword evidence="4" id="KW-1185">Reference proteome</keyword>
<dbReference type="GO" id="GO:0005829">
    <property type="term" value="C:cytosol"/>
    <property type="evidence" value="ECO:0007669"/>
    <property type="project" value="GOC"/>
</dbReference>
<dbReference type="Proteomes" id="UP000826195">
    <property type="component" value="Unassembled WGS sequence"/>
</dbReference>
<evidence type="ECO:0000256" key="1">
    <source>
        <dbReference type="SAM" id="MobiDB-lite"/>
    </source>
</evidence>
<dbReference type="InterPro" id="IPR040314">
    <property type="entry name" value="DOP1"/>
</dbReference>
<evidence type="ECO:0000313" key="3">
    <source>
        <dbReference type="EMBL" id="KAH0566539.1"/>
    </source>
</evidence>
<dbReference type="EMBL" id="JAHXZJ010000001">
    <property type="protein sequence ID" value="KAH0566539.1"/>
    <property type="molecule type" value="Genomic_DNA"/>
</dbReference>
<name>A0AAV7INR9_COTGL</name>
<dbReference type="GO" id="GO:0005802">
    <property type="term" value="C:trans-Golgi network"/>
    <property type="evidence" value="ECO:0007669"/>
    <property type="project" value="TreeGrafter"/>
</dbReference>
<organism evidence="3 4">
    <name type="scientific">Cotesia glomerata</name>
    <name type="common">Lepidopteran parasitic wasp</name>
    <name type="synonym">Apanteles glomeratus</name>
    <dbReference type="NCBI Taxonomy" id="32391"/>
    <lineage>
        <taxon>Eukaryota</taxon>
        <taxon>Metazoa</taxon>
        <taxon>Ecdysozoa</taxon>
        <taxon>Arthropoda</taxon>
        <taxon>Hexapoda</taxon>
        <taxon>Insecta</taxon>
        <taxon>Pterygota</taxon>
        <taxon>Neoptera</taxon>
        <taxon>Endopterygota</taxon>
        <taxon>Hymenoptera</taxon>
        <taxon>Apocrita</taxon>
        <taxon>Ichneumonoidea</taxon>
        <taxon>Braconidae</taxon>
        <taxon>Microgastrinae</taxon>
        <taxon>Cotesia</taxon>
    </lineage>
</organism>
<protein>
    <recommendedName>
        <fullName evidence="2">DOP1-like C-terminal domain-containing protein</fullName>
    </recommendedName>
</protein>
<feature type="domain" description="DOP1-like C-terminal" evidence="2">
    <location>
        <begin position="336"/>
        <end position="562"/>
    </location>
</feature>
<proteinExistence type="predicted"/>
<reference evidence="3 4" key="1">
    <citation type="journal article" date="2021" name="J. Hered.">
        <title>A chromosome-level genome assembly of the parasitoid wasp, Cotesia glomerata (Hymenoptera: Braconidae).</title>
        <authorList>
            <person name="Pinto B.J."/>
            <person name="Weis J.J."/>
            <person name="Gamble T."/>
            <person name="Ode P.J."/>
            <person name="Paul R."/>
            <person name="Zaspel J.M."/>
        </authorList>
    </citation>
    <scope>NUCLEOTIDE SEQUENCE [LARGE SCALE GENOMIC DNA]</scope>
    <source>
        <strain evidence="3">CgM1</strain>
    </source>
</reference>
<comment type="caution">
    <text evidence="3">The sequence shown here is derived from an EMBL/GenBank/DDBJ whole genome shotgun (WGS) entry which is preliminary data.</text>
</comment>
<accession>A0AAV7INR9</accession>
<dbReference type="GO" id="GO:0005768">
    <property type="term" value="C:endosome"/>
    <property type="evidence" value="ECO:0007669"/>
    <property type="project" value="TreeGrafter"/>
</dbReference>
<sequence length="747" mass="83952">MKTNNNINDSNNTNNKQQISNFFGDEFKSIIIGNPRVVVYQLLELISPIAFNHGVNFLAAVAVAWHERKSTTTNNNNNNNDNTDDKIINDKNCNNGFLSFGIKKILPEACINQQIIVDLVGAIRVMPIDTLIKTVNQVIKNPPIINGVKKNFSLQVSVLELLYVYIKQTNITAQSLVECWSALLGLLRDSLSTLSITTSTSSSNLTQLPAPAQFLLLAILNEYVQRCSMSSTTPSIMQEKKDIRDLQDITTKLVESCSTIAGACLEQTTWLRRNLAVREDVLMSPVSVSENKSTSSSLSSSTLPPPPPPLPPPLLTTTTITPPPNSAYSVQAQIVLAEILAPLLDIVYGAVDNKERVITLLTNLMYNITPYLRNHTIKNIPSFIACSQLISSLSGYQYTRKSWRKDVLDLLLDSSFFQMPVECISYWKIIVDNLMTHDTTTFRDLMNRISSSISQSSGISLFSSREQEYEQRAQLLKRLAFVILCSEQDQYHKYIPDIQERLADSLRLPQVIPTIQAQVFLCFRVLLIRMSPQHTTSLWPVIVSELVQVFLYIEQELGSGTDTEEFSRCSSSHIKLLSALDSSWTVNANNGLLLGHGHPHWLQLQLAAAKLLDLALLLPAHKLPQFQMYRWAFVGDVNNDKTKYSNNDIMLNHDFVPHILRIAKIMNKKFSSNQHSSQEKKILVPGKLILTTNKINSLEDLHYFFTVLSEKSNTDNRLDTPVNIMDLESVIEQDFLETMSLSSLSTS</sequence>
<dbReference type="GO" id="GO:0006895">
    <property type="term" value="P:Golgi to endosome transport"/>
    <property type="evidence" value="ECO:0007669"/>
    <property type="project" value="InterPro"/>
</dbReference>